<evidence type="ECO:0000313" key="3">
    <source>
        <dbReference type="EMBL" id="TFZ02183.1"/>
    </source>
</evidence>
<feature type="chain" id="PRO_5021325762" description="Lipoprotein" evidence="2">
    <location>
        <begin position="22"/>
        <end position="176"/>
    </location>
</feature>
<feature type="compositionally biased region" description="Low complexity" evidence="1">
    <location>
        <begin position="140"/>
        <end position="151"/>
    </location>
</feature>
<keyword evidence="4" id="KW-1185">Reference proteome</keyword>
<protein>
    <recommendedName>
        <fullName evidence="5">Lipoprotein</fullName>
    </recommendedName>
</protein>
<proteinExistence type="predicted"/>
<reference evidence="3 4" key="1">
    <citation type="submission" date="2019-03" db="EMBL/GenBank/DDBJ databases">
        <title>Ramlibacter henchirensis DSM 14656, whole genome shotgun sequence.</title>
        <authorList>
            <person name="Zhang X."/>
            <person name="Feng G."/>
            <person name="Zhu H."/>
        </authorList>
    </citation>
    <scope>NUCLEOTIDE SEQUENCE [LARGE SCALE GENOMIC DNA]</scope>
    <source>
        <strain evidence="3 4">DSM 14656</strain>
    </source>
</reference>
<gene>
    <name evidence="3" type="ORF">EZ313_12960</name>
</gene>
<dbReference type="OrthoDB" id="8904700at2"/>
<feature type="region of interest" description="Disordered" evidence="1">
    <location>
        <begin position="130"/>
        <end position="176"/>
    </location>
</feature>
<evidence type="ECO:0000256" key="1">
    <source>
        <dbReference type="SAM" id="MobiDB-lite"/>
    </source>
</evidence>
<name>A0A4Z0BSC3_9BURK</name>
<feature type="signal peptide" evidence="2">
    <location>
        <begin position="1"/>
        <end position="21"/>
    </location>
</feature>
<evidence type="ECO:0000313" key="4">
    <source>
        <dbReference type="Proteomes" id="UP000298180"/>
    </source>
</evidence>
<organism evidence="3 4">
    <name type="scientific">Ramlibacter henchirensis</name>
    <dbReference type="NCBI Taxonomy" id="204072"/>
    <lineage>
        <taxon>Bacteria</taxon>
        <taxon>Pseudomonadati</taxon>
        <taxon>Pseudomonadota</taxon>
        <taxon>Betaproteobacteria</taxon>
        <taxon>Burkholderiales</taxon>
        <taxon>Comamonadaceae</taxon>
        <taxon>Ramlibacter</taxon>
    </lineage>
</organism>
<evidence type="ECO:0000256" key="2">
    <source>
        <dbReference type="SAM" id="SignalP"/>
    </source>
</evidence>
<keyword evidence="2" id="KW-0732">Signal</keyword>
<dbReference type="Proteomes" id="UP000298180">
    <property type="component" value="Unassembled WGS sequence"/>
</dbReference>
<evidence type="ECO:0008006" key="5">
    <source>
        <dbReference type="Google" id="ProtNLM"/>
    </source>
</evidence>
<sequence>MHAKKALMAAVAALAAGPALACFTVYDRNNNVLYNAQVAPVDMSRPLNETLPKKFPGGHLVFSNSADCPVVQASGQFQVASTPGRSPLLTDVATARSLGLPHRVLGNGVAVVPNRPDNMRPGVVLAESGLSPAAGPDTRAMGAGPAQQGQQRTGPVITEMHNPPLTAVQPGTKPYR</sequence>
<comment type="caution">
    <text evidence="3">The sequence shown here is derived from an EMBL/GenBank/DDBJ whole genome shotgun (WGS) entry which is preliminary data.</text>
</comment>
<dbReference type="RefSeq" id="WP_135263714.1">
    <property type="nucleotide sequence ID" value="NZ_SMLM01000002.1"/>
</dbReference>
<accession>A0A4Z0BSC3</accession>
<dbReference type="EMBL" id="SMLM01000002">
    <property type="protein sequence ID" value="TFZ02183.1"/>
    <property type="molecule type" value="Genomic_DNA"/>
</dbReference>
<dbReference type="AlphaFoldDB" id="A0A4Z0BSC3"/>